<dbReference type="EMBL" id="MU806113">
    <property type="protein sequence ID" value="KAJ3839705.1"/>
    <property type="molecule type" value="Genomic_DNA"/>
</dbReference>
<sequence>MLSVDMAESQPLLSPQEIDATPVYPIIHSIHTPLSYDALTAPDLTYTLIRPLVEKYGAMQRDGNMSIVFCFLLNRVYFSRDQNMATSSVSRTRAELCEILAIRALREYGNNLLELAMVLTTSWMVYSGADDTVMELAREEREDLEERVGNAIEMAILGRSKRFIKSSSCQKVIDAIWSGKCVYQAESSHSILSDASPSFLITYKRNPIHFYDPHKAPLLDHYRLKVPFIRSVLEYTNFLILFVLFILAIEWNTRDTLNAPEVIFMIYALGFCLEKVAAMQEHGIQVYFKGTWNGFDLAFVTTFMLYAILRLYGVFHHSLWARSTGIDCLAVIACLMFPRLAFVTLRNNLMVLSLRAMITQFVALMLIAAFCFGGFLYALWTLSRNEAQYSAGTIAWWMLDLWFGLDASGFERSTQFHQVFGPVLMVTYAMLSNTLLLTVLVSILSNTFATINEDAAAEAMFRKAVSTIEGVKADSLFSYQPPINLIALCFMLPLSYVLTPRWFHKVNVLMIRIMNLPALLVIALYERQAQHNGTTGFYETLIVVTEKAYDSLPRQLKRLSIFEGLVGYDNSIDAIFEIEEELDTSALDTRDDVEFGPPNGDKPPVSPSVSSSKPNSPPPSPIRQRTSMTSQRRTSTSTQQRRGSASSQSRTTTNGNGNQSHGHLLPGGSTPSSSQDQISQPHPIPVRNRVNSIMNRGLEAAQSFTSPLAQIYQPLVVDDDLPPPNEESESQLQVPQSSAPLISYGPTTRRRLSSMPGGHRRGTSDVGLFRQTNNPSTPNRHLLHPHQQRSPQMSPSLREVMSGADGVISESPPGMTPPREGMKIPTAGQIQEEEGSAGGASQWMERMSKLEERQERIERLLEGISRDLKENRKS</sequence>
<keyword evidence="3" id="KW-0472">Membrane</keyword>
<feature type="transmembrane region" description="Helical" evidence="3">
    <location>
        <begin position="361"/>
        <end position="382"/>
    </location>
</feature>
<feature type="region of interest" description="Disordered" evidence="2">
    <location>
        <begin position="804"/>
        <end position="823"/>
    </location>
</feature>
<feature type="transmembrane region" description="Helical" evidence="3">
    <location>
        <begin position="319"/>
        <end position="340"/>
    </location>
</feature>
<feature type="transmembrane region" description="Helical" evidence="3">
    <location>
        <begin position="257"/>
        <end position="273"/>
    </location>
</feature>
<feature type="transmembrane region" description="Helical" evidence="3">
    <location>
        <begin position="232"/>
        <end position="251"/>
    </location>
</feature>
<keyword evidence="1" id="KW-0175">Coiled coil</keyword>
<feature type="coiled-coil region" evidence="1">
    <location>
        <begin position="840"/>
        <end position="867"/>
    </location>
</feature>
<feature type="compositionally biased region" description="Polar residues" evidence="2">
    <location>
        <begin position="770"/>
        <end position="779"/>
    </location>
</feature>
<feature type="region of interest" description="Disordered" evidence="2">
    <location>
        <begin position="586"/>
        <end position="685"/>
    </location>
</feature>
<feature type="domain" description="YVC1 N-terminal linker helical" evidence="4">
    <location>
        <begin position="26"/>
        <end position="192"/>
    </location>
</feature>
<organism evidence="6 7">
    <name type="scientific">Lentinula raphanica</name>
    <dbReference type="NCBI Taxonomy" id="153919"/>
    <lineage>
        <taxon>Eukaryota</taxon>
        <taxon>Fungi</taxon>
        <taxon>Dikarya</taxon>
        <taxon>Basidiomycota</taxon>
        <taxon>Agaricomycotina</taxon>
        <taxon>Agaricomycetes</taxon>
        <taxon>Agaricomycetidae</taxon>
        <taxon>Agaricales</taxon>
        <taxon>Marasmiineae</taxon>
        <taxon>Omphalotaceae</taxon>
        <taxon>Lentinula</taxon>
    </lineage>
</organism>
<gene>
    <name evidence="6" type="ORF">F5878DRAFT_716933</name>
</gene>
<feature type="compositionally biased region" description="Polar residues" evidence="2">
    <location>
        <begin position="730"/>
        <end position="740"/>
    </location>
</feature>
<evidence type="ECO:0000313" key="7">
    <source>
        <dbReference type="Proteomes" id="UP001163846"/>
    </source>
</evidence>
<keyword evidence="3" id="KW-0812">Transmembrane</keyword>
<dbReference type="InterPro" id="IPR052971">
    <property type="entry name" value="TRP_calcium_channel"/>
</dbReference>
<feature type="transmembrane region" description="Helical" evidence="3">
    <location>
        <begin position="419"/>
        <end position="444"/>
    </location>
</feature>
<feature type="domain" description="Calcium channel YVC1-like C-terminal transmembrane" evidence="5">
    <location>
        <begin position="238"/>
        <end position="529"/>
    </location>
</feature>
<evidence type="ECO:0000259" key="5">
    <source>
        <dbReference type="Pfam" id="PF23317"/>
    </source>
</evidence>
<proteinExistence type="predicted"/>
<keyword evidence="3" id="KW-1133">Transmembrane helix</keyword>
<dbReference type="InterPro" id="IPR056337">
    <property type="entry name" value="LHD_YVC1"/>
</dbReference>
<feature type="transmembrane region" description="Helical" evidence="3">
    <location>
        <begin position="294"/>
        <end position="313"/>
    </location>
</feature>
<evidence type="ECO:0000256" key="2">
    <source>
        <dbReference type="SAM" id="MobiDB-lite"/>
    </source>
</evidence>
<dbReference type="PANTHER" id="PTHR35859:SF1">
    <property type="entry name" value="NONSELECTIVE CATION CHANNEL PROTEIN"/>
    <property type="match status" value="1"/>
</dbReference>
<feature type="transmembrane region" description="Helical" evidence="3">
    <location>
        <begin position="482"/>
        <end position="499"/>
    </location>
</feature>
<dbReference type="AlphaFoldDB" id="A0AA38PB83"/>
<dbReference type="Proteomes" id="UP001163846">
    <property type="component" value="Unassembled WGS sequence"/>
</dbReference>
<feature type="compositionally biased region" description="Acidic residues" evidence="2">
    <location>
        <begin position="717"/>
        <end position="729"/>
    </location>
</feature>
<comment type="caution">
    <text evidence="6">The sequence shown here is derived from an EMBL/GenBank/DDBJ whole genome shotgun (WGS) entry which is preliminary data.</text>
</comment>
<evidence type="ECO:0000259" key="4">
    <source>
        <dbReference type="Pfam" id="PF23190"/>
    </source>
</evidence>
<feature type="compositionally biased region" description="Polar residues" evidence="2">
    <location>
        <begin position="669"/>
        <end position="680"/>
    </location>
</feature>
<name>A0AA38PB83_9AGAR</name>
<reference evidence="6" key="1">
    <citation type="submission" date="2022-08" db="EMBL/GenBank/DDBJ databases">
        <authorList>
            <consortium name="DOE Joint Genome Institute"/>
            <person name="Min B."/>
            <person name="Riley R."/>
            <person name="Sierra-Patev S."/>
            <person name="Naranjo-Ortiz M."/>
            <person name="Looney B."/>
            <person name="Konkel Z."/>
            <person name="Slot J.C."/>
            <person name="Sakamoto Y."/>
            <person name="Steenwyk J.L."/>
            <person name="Rokas A."/>
            <person name="Carro J."/>
            <person name="Camarero S."/>
            <person name="Ferreira P."/>
            <person name="Molpeceres G."/>
            <person name="Ruiz-Duenas F.J."/>
            <person name="Serrano A."/>
            <person name="Henrissat B."/>
            <person name="Drula E."/>
            <person name="Hughes K.W."/>
            <person name="Mata J.L."/>
            <person name="Ishikawa N.K."/>
            <person name="Vargas-Isla R."/>
            <person name="Ushijima S."/>
            <person name="Smith C.A."/>
            <person name="Ahrendt S."/>
            <person name="Andreopoulos W."/>
            <person name="He G."/>
            <person name="Labutti K."/>
            <person name="Lipzen A."/>
            <person name="Ng V."/>
            <person name="Sandor L."/>
            <person name="Barry K."/>
            <person name="Martinez A.T."/>
            <person name="Xiao Y."/>
            <person name="Gibbons J.G."/>
            <person name="Terashima K."/>
            <person name="Hibbett D.S."/>
            <person name="Grigoriev I.V."/>
        </authorList>
    </citation>
    <scope>NUCLEOTIDE SEQUENCE</scope>
    <source>
        <strain evidence="6">TFB9207</strain>
    </source>
</reference>
<keyword evidence="7" id="KW-1185">Reference proteome</keyword>
<feature type="transmembrane region" description="Helical" evidence="3">
    <location>
        <begin position="388"/>
        <end position="407"/>
    </location>
</feature>
<dbReference type="PANTHER" id="PTHR35859">
    <property type="entry name" value="NONSELECTIVE CATION CHANNEL PROTEIN"/>
    <property type="match status" value="1"/>
</dbReference>
<evidence type="ECO:0000313" key="6">
    <source>
        <dbReference type="EMBL" id="KAJ3839705.1"/>
    </source>
</evidence>
<feature type="compositionally biased region" description="Low complexity" evidence="2">
    <location>
        <begin position="623"/>
        <end position="653"/>
    </location>
</feature>
<dbReference type="Pfam" id="PF23317">
    <property type="entry name" value="YVC1_C"/>
    <property type="match status" value="1"/>
</dbReference>
<evidence type="ECO:0000256" key="3">
    <source>
        <dbReference type="SAM" id="Phobius"/>
    </source>
</evidence>
<dbReference type="Pfam" id="PF23190">
    <property type="entry name" value="LHD_TRPY1"/>
    <property type="match status" value="1"/>
</dbReference>
<evidence type="ECO:0000256" key="1">
    <source>
        <dbReference type="SAM" id="Coils"/>
    </source>
</evidence>
<dbReference type="InterPro" id="IPR056336">
    <property type="entry name" value="YVC1_C"/>
</dbReference>
<feature type="region of interest" description="Disordered" evidence="2">
    <location>
        <begin position="717"/>
        <end position="798"/>
    </location>
</feature>
<protein>
    <recommendedName>
        <fullName evidence="8">Receptor-activated Ca2+-permeable cation channel</fullName>
    </recommendedName>
</protein>
<evidence type="ECO:0008006" key="8">
    <source>
        <dbReference type="Google" id="ProtNLM"/>
    </source>
</evidence>
<accession>A0AA38PB83</accession>